<comment type="caution">
    <text evidence="2">The sequence shown here is derived from an EMBL/GenBank/DDBJ whole genome shotgun (WGS) entry which is preliminary data.</text>
</comment>
<evidence type="ECO:0000256" key="1">
    <source>
        <dbReference type="SAM" id="Phobius"/>
    </source>
</evidence>
<evidence type="ECO:0000313" key="2">
    <source>
        <dbReference type="EMBL" id="GHD25578.1"/>
    </source>
</evidence>
<keyword evidence="1" id="KW-0472">Membrane</keyword>
<protein>
    <submittedName>
        <fullName evidence="2">Uncharacterized protein</fullName>
    </submittedName>
</protein>
<gene>
    <name evidence="2" type="ORF">GCM10016272_01560</name>
</gene>
<keyword evidence="1" id="KW-1133">Transmembrane helix</keyword>
<proteinExistence type="predicted"/>
<dbReference type="Proteomes" id="UP000610203">
    <property type="component" value="Unassembled WGS sequence"/>
</dbReference>
<reference evidence="3" key="1">
    <citation type="journal article" date="2019" name="Int. J. Syst. Evol. Microbiol.">
        <title>The Global Catalogue of Microorganisms (GCM) 10K type strain sequencing project: providing services to taxonomists for standard genome sequencing and annotation.</title>
        <authorList>
            <consortium name="The Broad Institute Genomics Platform"/>
            <consortium name="The Broad Institute Genome Sequencing Center for Infectious Disease"/>
            <person name="Wu L."/>
            <person name="Ma J."/>
        </authorList>
    </citation>
    <scope>NUCLEOTIDE SEQUENCE [LARGE SCALE GENOMIC DNA]</scope>
    <source>
        <strain evidence="3">KCTC 42280</strain>
    </source>
</reference>
<feature type="transmembrane region" description="Helical" evidence="1">
    <location>
        <begin position="12"/>
        <end position="33"/>
    </location>
</feature>
<name>A0ABQ3GPS7_9GAMM</name>
<dbReference type="EMBL" id="BMZR01000001">
    <property type="protein sequence ID" value="GHD25578.1"/>
    <property type="molecule type" value="Genomic_DNA"/>
</dbReference>
<sequence length="84" mass="10035">MLDKMEFYCMFGMRALIFLLVMLLVGIVFFMYVIPDSYSLFSGVVDLQPVKRILFMGYLIVGLISVIKIWHQDYQRQYIPRWLT</sequence>
<organism evidence="2 3">
    <name type="scientific">Psychrobacter glaciei</name>
    <dbReference type="NCBI Taxonomy" id="619771"/>
    <lineage>
        <taxon>Bacteria</taxon>
        <taxon>Pseudomonadati</taxon>
        <taxon>Pseudomonadota</taxon>
        <taxon>Gammaproteobacteria</taxon>
        <taxon>Moraxellales</taxon>
        <taxon>Moraxellaceae</taxon>
        <taxon>Psychrobacter</taxon>
    </lineage>
</organism>
<feature type="transmembrane region" description="Helical" evidence="1">
    <location>
        <begin position="53"/>
        <end position="71"/>
    </location>
</feature>
<accession>A0ABQ3GPS7</accession>
<keyword evidence="1" id="KW-0812">Transmembrane</keyword>
<keyword evidence="3" id="KW-1185">Reference proteome</keyword>
<evidence type="ECO:0000313" key="3">
    <source>
        <dbReference type="Proteomes" id="UP000610203"/>
    </source>
</evidence>